<evidence type="ECO:0000313" key="1">
    <source>
        <dbReference type="EMBL" id="CAB5215119.1"/>
    </source>
</evidence>
<sequence>MDTSFWLQCNPKITVDHTAKKYFGQYLYKLVIYAPAGRLIDSKGSMTDALEHRRTVHKNINHAGWWGHRYQKDLDNADTDLLNKLRDIRHDRSLGLKLRVEEPRVQIYATTEQQLQNLVNAHFAKWKQSIEGFSGPEDADAEAVLNTGAIIRKNDVGYRYKIILKDGRYENDTKQQILNYLLNLGPDEIKMSSTAIQTLSKSSNYIWNLYFYANDTRITNFLELISPGIISNTHELIVMPHK</sequence>
<organism evidence="1">
    <name type="scientific">uncultured Caudovirales phage</name>
    <dbReference type="NCBI Taxonomy" id="2100421"/>
    <lineage>
        <taxon>Viruses</taxon>
        <taxon>Duplodnaviria</taxon>
        <taxon>Heunggongvirae</taxon>
        <taxon>Uroviricota</taxon>
        <taxon>Caudoviricetes</taxon>
        <taxon>Peduoviridae</taxon>
        <taxon>Maltschvirus</taxon>
        <taxon>Maltschvirus maltsch</taxon>
    </lineage>
</organism>
<protein>
    <submittedName>
        <fullName evidence="1">Uncharacterized protein</fullName>
    </submittedName>
</protein>
<proteinExistence type="predicted"/>
<dbReference type="EMBL" id="LR798243">
    <property type="protein sequence ID" value="CAB5215119.1"/>
    <property type="molecule type" value="Genomic_DNA"/>
</dbReference>
<accession>A0A6J7WPR4</accession>
<name>A0A6J7WPR4_9CAUD</name>
<gene>
    <name evidence="1" type="ORF">UFOVP190_403</name>
</gene>
<reference evidence="1" key="1">
    <citation type="submission" date="2020-05" db="EMBL/GenBank/DDBJ databases">
        <authorList>
            <person name="Chiriac C."/>
            <person name="Salcher M."/>
            <person name="Ghai R."/>
            <person name="Kavagutti S V."/>
        </authorList>
    </citation>
    <scope>NUCLEOTIDE SEQUENCE</scope>
</reference>